<keyword evidence="5" id="KW-0663">Pyridoxal phosphate</keyword>
<accession>A0A7J5B679</accession>
<dbReference type="GO" id="GO:0005737">
    <property type="term" value="C:cytoplasm"/>
    <property type="evidence" value="ECO:0007669"/>
    <property type="project" value="TreeGrafter"/>
</dbReference>
<dbReference type="SUPFAM" id="SSF53383">
    <property type="entry name" value="PLP-dependent transferases"/>
    <property type="match status" value="1"/>
</dbReference>
<dbReference type="RefSeq" id="WP_151422861.1">
    <property type="nucleotide sequence ID" value="NZ_WBJX01000001.1"/>
</dbReference>
<evidence type="ECO:0000256" key="5">
    <source>
        <dbReference type="ARBA" id="ARBA00022898"/>
    </source>
</evidence>
<evidence type="ECO:0000313" key="7">
    <source>
        <dbReference type="EMBL" id="KAB1639689.1"/>
    </source>
</evidence>
<evidence type="ECO:0000313" key="8">
    <source>
        <dbReference type="Proteomes" id="UP000490386"/>
    </source>
</evidence>
<feature type="domain" description="Aminotransferase class I/classII large" evidence="6">
    <location>
        <begin position="41"/>
        <end position="393"/>
    </location>
</feature>
<evidence type="ECO:0000256" key="3">
    <source>
        <dbReference type="ARBA" id="ARBA00022576"/>
    </source>
</evidence>
<dbReference type="PANTHER" id="PTHR43807">
    <property type="entry name" value="FI04487P"/>
    <property type="match status" value="1"/>
</dbReference>
<evidence type="ECO:0000256" key="2">
    <source>
        <dbReference type="ARBA" id="ARBA00007441"/>
    </source>
</evidence>
<dbReference type="AlphaFoldDB" id="A0A7J5B679"/>
<proteinExistence type="inferred from homology"/>
<evidence type="ECO:0000256" key="1">
    <source>
        <dbReference type="ARBA" id="ARBA00001933"/>
    </source>
</evidence>
<dbReference type="Pfam" id="PF00155">
    <property type="entry name" value="Aminotran_1_2"/>
    <property type="match status" value="1"/>
</dbReference>
<evidence type="ECO:0000259" key="6">
    <source>
        <dbReference type="Pfam" id="PF00155"/>
    </source>
</evidence>
<dbReference type="InterPro" id="IPR004839">
    <property type="entry name" value="Aminotransferase_I/II_large"/>
</dbReference>
<dbReference type="FunFam" id="3.40.640.10:FF:000024">
    <property type="entry name" value="Kynurenine--oxoglutarate transaminase 3"/>
    <property type="match status" value="1"/>
</dbReference>
<dbReference type="Gene3D" id="3.90.1150.10">
    <property type="entry name" value="Aspartate Aminotransferase, domain 1"/>
    <property type="match status" value="1"/>
</dbReference>
<evidence type="ECO:0000256" key="4">
    <source>
        <dbReference type="ARBA" id="ARBA00022679"/>
    </source>
</evidence>
<dbReference type="InterPro" id="IPR015424">
    <property type="entry name" value="PyrdxlP-dep_Trfase"/>
</dbReference>
<keyword evidence="3 7" id="KW-0032">Aminotransferase</keyword>
<dbReference type="GO" id="GO:0016212">
    <property type="term" value="F:kynurenine-oxoglutarate transaminase activity"/>
    <property type="evidence" value="ECO:0007669"/>
    <property type="project" value="TreeGrafter"/>
</dbReference>
<dbReference type="InterPro" id="IPR015421">
    <property type="entry name" value="PyrdxlP-dep_Trfase_major"/>
</dbReference>
<dbReference type="PANTHER" id="PTHR43807:SF20">
    <property type="entry name" value="FI04487P"/>
    <property type="match status" value="1"/>
</dbReference>
<dbReference type="OrthoDB" id="9763453at2"/>
<organism evidence="7 8">
    <name type="scientific">Pseudoclavibacter terrae</name>
    <dbReference type="NCBI Taxonomy" id="1530195"/>
    <lineage>
        <taxon>Bacteria</taxon>
        <taxon>Bacillati</taxon>
        <taxon>Actinomycetota</taxon>
        <taxon>Actinomycetes</taxon>
        <taxon>Micrococcales</taxon>
        <taxon>Microbacteriaceae</taxon>
        <taxon>Pseudoclavibacter</taxon>
    </lineage>
</organism>
<dbReference type="Gene3D" id="3.40.640.10">
    <property type="entry name" value="Type I PLP-dependent aspartate aminotransferase-like (Major domain)"/>
    <property type="match status" value="1"/>
</dbReference>
<name>A0A7J5B679_9MICO</name>
<protein>
    <submittedName>
        <fullName evidence="7">Aminotransferase class I/II-fold pyridoxal phosphate-dependent enzyme</fullName>
    </submittedName>
</protein>
<sequence length="401" mass="43369">MRRDGPWLRAAQGAGLLSPSGELQGTVFGEMSELARTTGSVNLGQGFPDYSGPQELLDEAIDAISRGENQYPPPRGTADLRAAIAEHQLRFRGVSLDPDREVLVTVGATEALAATVLGLVEPGEDIVVLEPHYDAYGALAHLADARLVTVPLRWPEFQPDHDELRRAVTDRTRLIVVNTPHNPTGAVLRRETLQLIVELAARHDAIIVTDEVYEHLVFDGEHVAIASLPGAASRTLSIGSGGKTFSVTGWKVGWVTGPATLIEAVLAVKQYLSYVGSGPFQPAIAVGLRLPAARFDQDRDRLRAKRDLLVTALRSRGLETATPSAGYFAIADAASIGYTDATELCRRLPREIGVVGIPVAALCTPERQGDYRSLVRFAFCKSDAVLEEGMRRLDRLGELSR</sequence>
<comment type="similarity">
    <text evidence="2">Belongs to the class-I pyridoxal-phosphate-dependent aminotransferase family.</text>
</comment>
<reference evidence="7 8" key="1">
    <citation type="submission" date="2019-09" db="EMBL/GenBank/DDBJ databases">
        <title>Phylogeny of genus Pseudoclavibacter and closely related genus.</title>
        <authorList>
            <person name="Li Y."/>
        </authorList>
    </citation>
    <scope>NUCLEOTIDE SEQUENCE [LARGE SCALE GENOMIC DNA]</scope>
    <source>
        <strain evidence="7 8">THG-MD12</strain>
    </source>
</reference>
<comment type="cofactor">
    <cofactor evidence="1">
        <name>pyridoxal 5'-phosphate</name>
        <dbReference type="ChEBI" id="CHEBI:597326"/>
    </cofactor>
</comment>
<dbReference type="InterPro" id="IPR051326">
    <property type="entry name" value="Kynurenine-oxoglutarate_AT"/>
</dbReference>
<dbReference type="CDD" id="cd00609">
    <property type="entry name" value="AAT_like"/>
    <property type="match status" value="1"/>
</dbReference>
<comment type="caution">
    <text evidence="7">The sequence shown here is derived from an EMBL/GenBank/DDBJ whole genome shotgun (WGS) entry which is preliminary data.</text>
</comment>
<dbReference type="GO" id="GO:0030170">
    <property type="term" value="F:pyridoxal phosphate binding"/>
    <property type="evidence" value="ECO:0007669"/>
    <property type="project" value="InterPro"/>
</dbReference>
<dbReference type="Proteomes" id="UP000490386">
    <property type="component" value="Unassembled WGS sequence"/>
</dbReference>
<dbReference type="InterPro" id="IPR015422">
    <property type="entry name" value="PyrdxlP-dep_Trfase_small"/>
</dbReference>
<keyword evidence="8" id="KW-1185">Reference proteome</keyword>
<gene>
    <name evidence="7" type="ORF">F8O03_05040</name>
</gene>
<dbReference type="EMBL" id="WBJX01000001">
    <property type="protein sequence ID" value="KAB1639689.1"/>
    <property type="molecule type" value="Genomic_DNA"/>
</dbReference>
<keyword evidence="4 7" id="KW-0808">Transferase</keyword>